<keyword evidence="1" id="KW-0812">Transmembrane</keyword>
<evidence type="ECO:0000313" key="2">
    <source>
        <dbReference type="EMBL" id="KHG21092.1"/>
    </source>
</evidence>
<dbReference type="Proteomes" id="UP000032142">
    <property type="component" value="Unassembled WGS sequence"/>
</dbReference>
<evidence type="ECO:0000313" key="3">
    <source>
        <dbReference type="Proteomes" id="UP000032142"/>
    </source>
</evidence>
<proteinExistence type="predicted"/>
<feature type="transmembrane region" description="Helical" evidence="1">
    <location>
        <begin position="49"/>
        <end position="68"/>
    </location>
</feature>
<dbReference type="AlphaFoldDB" id="A0A0B0P843"/>
<keyword evidence="1" id="KW-1133">Transmembrane helix</keyword>
<organism evidence="2 3">
    <name type="scientific">Gossypium arboreum</name>
    <name type="common">Tree cotton</name>
    <name type="synonym">Gossypium nanking</name>
    <dbReference type="NCBI Taxonomy" id="29729"/>
    <lineage>
        <taxon>Eukaryota</taxon>
        <taxon>Viridiplantae</taxon>
        <taxon>Streptophyta</taxon>
        <taxon>Embryophyta</taxon>
        <taxon>Tracheophyta</taxon>
        <taxon>Spermatophyta</taxon>
        <taxon>Magnoliopsida</taxon>
        <taxon>eudicotyledons</taxon>
        <taxon>Gunneridae</taxon>
        <taxon>Pentapetalae</taxon>
        <taxon>rosids</taxon>
        <taxon>malvids</taxon>
        <taxon>Malvales</taxon>
        <taxon>Malvaceae</taxon>
        <taxon>Malvoideae</taxon>
        <taxon>Gossypium</taxon>
    </lineage>
</organism>
<keyword evidence="1" id="KW-0472">Membrane</keyword>
<protein>
    <submittedName>
        <fullName evidence="2">Uncharacterized protein</fullName>
    </submittedName>
</protein>
<evidence type="ECO:0000256" key="1">
    <source>
        <dbReference type="SAM" id="Phobius"/>
    </source>
</evidence>
<accession>A0A0B0P843</accession>
<name>A0A0B0P843_GOSAR</name>
<dbReference type="EMBL" id="KN417526">
    <property type="protein sequence ID" value="KHG21092.1"/>
    <property type="molecule type" value="Genomic_DNA"/>
</dbReference>
<reference evidence="3" key="1">
    <citation type="submission" date="2014-09" db="EMBL/GenBank/DDBJ databases">
        <authorList>
            <person name="Mudge J."/>
            <person name="Ramaraj T."/>
            <person name="Lindquist I.E."/>
            <person name="Bharti A.K."/>
            <person name="Sundararajan A."/>
            <person name="Cameron C.T."/>
            <person name="Woodward J.E."/>
            <person name="May G.D."/>
            <person name="Brubaker C."/>
            <person name="Broadhvest J."/>
            <person name="Wilkins T.A."/>
        </authorList>
    </citation>
    <scope>NUCLEOTIDE SEQUENCE</scope>
    <source>
        <strain evidence="3">cv. AKA8401</strain>
    </source>
</reference>
<gene>
    <name evidence="2" type="ORF">F383_09282</name>
</gene>
<keyword evidence="3" id="KW-1185">Reference proteome</keyword>
<sequence>MRRVKVPFLAIPFALWRARLGWASAKSARSAISRLRRIGAARGSEEATHAFYVTILIITFKCFMWVVVKPLQFSGFQIYTITNRHNQTVFSKLYESLRCGNGGMHV</sequence>